<sequence>MDSLAGLSLEEIEELMRSDTGMQLLIGPHREPTARQVHIPKFSELVAAVPGRMTDVQFAKVLSGGTPLQWGPWRRLAEKLMARQKKE</sequence>
<accession>A0A4R7NZB6</accession>
<proteinExistence type="predicted"/>
<dbReference type="Proteomes" id="UP000295341">
    <property type="component" value="Unassembled WGS sequence"/>
</dbReference>
<organism evidence="1 2">
    <name type="scientific">Panacagrimonas perspica</name>
    <dbReference type="NCBI Taxonomy" id="381431"/>
    <lineage>
        <taxon>Bacteria</taxon>
        <taxon>Pseudomonadati</taxon>
        <taxon>Pseudomonadota</taxon>
        <taxon>Gammaproteobacteria</taxon>
        <taxon>Nevskiales</taxon>
        <taxon>Nevskiaceae</taxon>
        <taxon>Panacagrimonas</taxon>
    </lineage>
</organism>
<gene>
    <name evidence="1" type="ORF">DFR24_4356</name>
</gene>
<dbReference type="EMBL" id="SOBT01000011">
    <property type="protein sequence ID" value="TDU25910.1"/>
    <property type="molecule type" value="Genomic_DNA"/>
</dbReference>
<evidence type="ECO:0000313" key="1">
    <source>
        <dbReference type="EMBL" id="TDU25910.1"/>
    </source>
</evidence>
<name>A0A4R7NZB6_9GAMM</name>
<dbReference type="AlphaFoldDB" id="A0A4R7NZB6"/>
<protein>
    <submittedName>
        <fullName evidence="1">Uncharacterized protein</fullName>
    </submittedName>
</protein>
<keyword evidence="2" id="KW-1185">Reference proteome</keyword>
<comment type="caution">
    <text evidence="1">The sequence shown here is derived from an EMBL/GenBank/DDBJ whole genome shotgun (WGS) entry which is preliminary data.</text>
</comment>
<evidence type="ECO:0000313" key="2">
    <source>
        <dbReference type="Proteomes" id="UP000295341"/>
    </source>
</evidence>
<reference evidence="1 2" key="1">
    <citation type="submission" date="2019-03" db="EMBL/GenBank/DDBJ databases">
        <title>Genomic Encyclopedia of Type Strains, Phase IV (KMG-IV): sequencing the most valuable type-strain genomes for metagenomic binning, comparative biology and taxonomic classification.</title>
        <authorList>
            <person name="Goeker M."/>
        </authorList>
    </citation>
    <scope>NUCLEOTIDE SEQUENCE [LARGE SCALE GENOMIC DNA]</scope>
    <source>
        <strain evidence="1 2">DSM 26377</strain>
    </source>
</reference>